<comment type="caution">
    <text evidence="1">The sequence shown here is derived from an EMBL/GenBank/DDBJ whole genome shotgun (WGS) entry which is preliminary data.</text>
</comment>
<organism evidence="1 2">
    <name type="scientific">Rhizophagus irregularis</name>
    <dbReference type="NCBI Taxonomy" id="588596"/>
    <lineage>
        <taxon>Eukaryota</taxon>
        <taxon>Fungi</taxon>
        <taxon>Fungi incertae sedis</taxon>
        <taxon>Mucoromycota</taxon>
        <taxon>Glomeromycotina</taxon>
        <taxon>Glomeromycetes</taxon>
        <taxon>Glomerales</taxon>
        <taxon>Glomeraceae</taxon>
        <taxon>Rhizophagus</taxon>
    </lineage>
</organism>
<name>A0A915ZTS5_9GLOM</name>
<dbReference type="EMBL" id="CAGKOT010000056">
    <property type="protein sequence ID" value="CAB5386811.1"/>
    <property type="molecule type" value="Genomic_DNA"/>
</dbReference>
<dbReference type="Proteomes" id="UP000684084">
    <property type="component" value="Unassembled WGS sequence"/>
</dbReference>
<dbReference type="AlphaFoldDB" id="A0A915ZTS5"/>
<reference evidence="1" key="1">
    <citation type="submission" date="2020-05" db="EMBL/GenBank/DDBJ databases">
        <authorList>
            <person name="Rincon C."/>
            <person name="Sanders R I."/>
            <person name="Robbins C."/>
            <person name="Chaturvedi A."/>
        </authorList>
    </citation>
    <scope>NUCLEOTIDE SEQUENCE</scope>
    <source>
        <strain evidence="1">CHB12</strain>
    </source>
</reference>
<accession>A0A915ZTS5</accession>
<gene>
    <name evidence="1" type="ORF">CHRIB12_LOCUS19882</name>
</gene>
<evidence type="ECO:0000313" key="1">
    <source>
        <dbReference type="EMBL" id="CAB5386811.1"/>
    </source>
</evidence>
<sequence length="82" mass="9380">MIELALLRRSIMESALLLSSFITVSSLNCFKFRISGSIAPQKKIDQCRENEFVYMNRTSVSLLIQNTNKLHDSVQNDIRSSK</sequence>
<proteinExistence type="predicted"/>
<protein>
    <submittedName>
        <fullName evidence="1">Uncharacterized protein</fullName>
    </submittedName>
</protein>
<dbReference type="OrthoDB" id="2349660at2759"/>
<evidence type="ECO:0000313" key="2">
    <source>
        <dbReference type="Proteomes" id="UP000684084"/>
    </source>
</evidence>